<evidence type="ECO:0000313" key="3">
    <source>
        <dbReference type="Proteomes" id="UP000189670"/>
    </source>
</evidence>
<dbReference type="PANTHER" id="PTHR23150:SF19">
    <property type="entry name" value="FORMYLGLYCINE-GENERATING ENZYME"/>
    <property type="match status" value="1"/>
</dbReference>
<feature type="domain" description="Sulfatase-modifying factor enzyme-like" evidence="1">
    <location>
        <begin position="185"/>
        <end position="461"/>
    </location>
</feature>
<dbReference type="InterPro" id="IPR051043">
    <property type="entry name" value="Sulfatase_Mod_Factor_Kinase"/>
</dbReference>
<dbReference type="EMBL" id="ATBP01001394">
    <property type="protein sequence ID" value="ETR67408.1"/>
    <property type="molecule type" value="Genomic_DNA"/>
</dbReference>
<accession>A0A1V1NXX9</accession>
<dbReference type="GO" id="GO:0120147">
    <property type="term" value="F:formylglycine-generating oxidase activity"/>
    <property type="evidence" value="ECO:0007669"/>
    <property type="project" value="TreeGrafter"/>
</dbReference>
<dbReference type="InterPro" id="IPR005532">
    <property type="entry name" value="SUMF_dom"/>
</dbReference>
<dbReference type="Gene3D" id="3.90.1580.10">
    <property type="entry name" value="paralog of FGE (formylglycine-generating enzyme)"/>
    <property type="match status" value="1"/>
</dbReference>
<protein>
    <recommendedName>
        <fullName evidence="1">Sulfatase-modifying factor enzyme-like domain-containing protein</fullName>
    </recommendedName>
</protein>
<evidence type="ECO:0000313" key="2">
    <source>
        <dbReference type="EMBL" id="ETR67408.1"/>
    </source>
</evidence>
<dbReference type="SUPFAM" id="SSF56436">
    <property type="entry name" value="C-type lectin-like"/>
    <property type="match status" value="1"/>
</dbReference>
<gene>
    <name evidence="2" type="ORF">OMM_05151</name>
</gene>
<dbReference type="Pfam" id="PF03781">
    <property type="entry name" value="FGE-sulfatase"/>
    <property type="match status" value="1"/>
</dbReference>
<organism evidence="2 3">
    <name type="scientific">Candidatus Magnetoglobus multicellularis str. Araruama</name>
    <dbReference type="NCBI Taxonomy" id="890399"/>
    <lineage>
        <taxon>Bacteria</taxon>
        <taxon>Pseudomonadati</taxon>
        <taxon>Thermodesulfobacteriota</taxon>
        <taxon>Desulfobacteria</taxon>
        <taxon>Desulfobacterales</taxon>
        <taxon>Desulfobacteraceae</taxon>
        <taxon>Candidatus Magnetoglobus</taxon>
    </lineage>
</organism>
<sequence length="466" mass="53328">MALSNNPDVRPARLIQYLSERAGLIVQRGYEIYSFPHRTFQEYLAACHLTEDNFPEYIVQLFQEEPNRWREVTLLAGAKAIRGSMAFIWLLVNELCDEPPENKPLSMKQLWSAHIAAQSLVETIDLEDITGKKKEKVNQIVQWLLCILKAQELPPSERALAGNNLAILGDPRPEIMDIDYMLFCLVPGGKFFMGEGDNMHQTFCKAFWMGKYPVTNAQFYAFVADGGYNNETYWAEAIRHDRWKKGIIEGWFGKKSTPIKFGNPFDLPNHPVVGITWYEAKAFTHWLTEKWHNEKRLPDNWHITLPSELQWEKSARGGEDILKQSVCASVDNIIHDTINIEMKPNSLPKRKYPWGNTQNENLTNCKQTGIHTTSAVGCFPLGASPYGCEELCGNISEWTHSLDQAYPYQSNDGREDLDQMMSPQWIILRGGTYHDTNTLCCTLREKAYPHGNNKDLGFRIIASPIH</sequence>
<dbReference type="InterPro" id="IPR016187">
    <property type="entry name" value="CTDL_fold"/>
</dbReference>
<dbReference type="Proteomes" id="UP000189670">
    <property type="component" value="Unassembled WGS sequence"/>
</dbReference>
<name>A0A1V1NXX9_9BACT</name>
<dbReference type="PANTHER" id="PTHR23150">
    <property type="entry name" value="SULFATASE MODIFYING FACTOR 1, 2"/>
    <property type="match status" value="1"/>
</dbReference>
<dbReference type="AlphaFoldDB" id="A0A1V1NXX9"/>
<dbReference type="InterPro" id="IPR042095">
    <property type="entry name" value="SUMF_sf"/>
</dbReference>
<reference evidence="3" key="1">
    <citation type="submission" date="2012-11" db="EMBL/GenBank/DDBJ databases">
        <authorList>
            <person name="Lucero-Rivera Y.E."/>
            <person name="Tovar-Ramirez D."/>
        </authorList>
    </citation>
    <scope>NUCLEOTIDE SEQUENCE [LARGE SCALE GENOMIC DNA]</scope>
    <source>
        <strain evidence="3">Araruama</strain>
    </source>
</reference>
<proteinExistence type="predicted"/>
<evidence type="ECO:0000259" key="1">
    <source>
        <dbReference type="Pfam" id="PF03781"/>
    </source>
</evidence>
<comment type="caution">
    <text evidence="2">The sequence shown here is derived from an EMBL/GenBank/DDBJ whole genome shotgun (WGS) entry which is preliminary data.</text>
</comment>